<evidence type="ECO:0000313" key="9">
    <source>
        <dbReference type="Proteomes" id="UP000501107"/>
    </source>
</evidence>
<dbReference type="GO" id="GO:0005829">
    <property type="term" value="C:cytosol"/>
    <property type="evidence" value="ECO:0007669"/>
    <property type="project" value="TreeGrafter"/>
</dbReference>
<dbReference type="Gene3D" id="3.40.1170.60">
    <property type="match status" value="1"/>
</dbReference>
<dbReference type="GO" id="GO:0009432">
    <property type="term" value="P:SOS response"/>
    <property type="evidence" value="ECO:0007669"/>
    <property type="project" value="TreeGrafter"/>
</dbReference>
<sequence length="421" mass="48390">MYDYSILPNRIVLCVDLRSFYASVSCIKMGLDPLHTKLAVVGDVNRSGSIVLAATPPLKALGVKKMARLYEIPRRKDILVVNPIMGTYIRCSNFITKLALQYVPIEDFHQYSIDEFFMDITDSIHLFANDPYEFALKFKREIYAKTRIECTIGIGPNPLMSKVALDVEAKKTKDCIAYWKYEDVPIKLWPIRPLSKFWGISGKTEAKLNRKGIHSIGDLAQYPLKYLKQSFGVIGEELHLHSNGIDFSRISEKYVPATTSIGKSQILMRDYTIEEFPIILLEHIEEVCYRMRRQNKLAQTIHFSIGYSKNYAGGFRKTHTMNRPTNLTMDIYKICTYFLHEFYTGEPIRTINVSLTNLINEGEEQISLFDNVIQREKEMKLTKVMDEIRTKFGKNSILRGISYTNSATARYRNTLLGGHKA</sequence>
<geneLocation type="plasmid" evidence="6 8">
    <name>3</name>
</geneLocation>
<dbReference type="GO" id="GO:0006281">
    <property type="term" value="P:DNA repair"/>
    <property type="evidence" value="ECO:0007669"/>
    <property type="project" value="InterPro"/>
</dbReference>
<dbReference type="GO" id="GO:0042276">
    <property type="term" value="P:error-prone translesion synthesis"/>
    <property type="evidence" value="ECO:0007669"/>
    <property type="project" value="TreeGrafter"/>
</dbReference>
<dbReference type="EMBL" id="CP053977">
    <property type="protein sequence ID" value="QKH22464.1"/>
    <property type="molecule type" value="Genomic_DNA"/>
</dbReference>
<dbReference type="InterPro" id="IPR050116">
    <property type="entry name" value="DNA_polymerase-Y"/>
</dbReference>
<dbReference type="PROSITE" id="PS50173">
    <property type="entry name" value="UMUC"/>
    <property type="match status" value="1"/>
</dbReference>
<protein>
    <submittedName>
        <fullName evidence="7">Y-family DNA polymerase</fullName>
    </submittedName>
</protein>
<dbReference type="InterPro" id="IPR043502">
    <property type="entry name" value="DNA/RNA_pol_sf"/>
</dbReference>
<accession>A0A0B5N735</accession>
<dbReference type="AlphaFoldDB" id="A0A0B5N735"/>
<dbReference type="Proteomes" id="UP000031876">
    <property type="component" value="Plasmid 3"/>
</dbReference>
<dbReference type="GO" id="GO:0003684">
    <property type="term" value="F:damaged DNA binding"/>
    <property type="evidence" value="ECO:0007669"/>
    <property type="project" value="InterPro"/>
</dbReference>
<evidence type="ECO:0000256" key="3">
    <source>
        <dbReference type="ARBA" id="ARBA00022763"/>
    </source>
</evidence>
<dbReference type="Pfam" id="PF00817">
    <property type="entry name" value="IMS"/>
    <property type="match status" value="1"/>
</dbReference>
<dbReference type="RefSeq" id="WP_000272602.1">
    <property type="nucleotide sequence ID" value="NZ_CP009332.1"/>
</dbReference>
<dbReference type="InterPro" id="IPR036775">
    <property type="entry name" value="DNA_pol_Y-fam_lit_finger_sf"/>
</dbReference>
<keyword evidence="4" id="KW-0548">Nucleotidyltransferase</keyword>
<evidence type="ECO:0000259" key="5">
    <source>
        <dbReference type="PROSITE" id="PS50173"/>
    </source>
</evidence>
<dbReference type="InterPro" id="IPR001126">
    <property type="entry name" value="UmuC"/>
</dbReference>
<reference evidence="7 9" key="2">
    <citation type="submission" date="2020-05" db="EMBL/GenBank/DDBJ databases">
        <title>FDA dAtabase for Regulatory Grade micrObial Sequences (FDA-ARGOS): Supporting development and validation of Infectious Disease Dx tests.</title>
        <authorList>
            <person name="Nelson B."/>
            <person name="Plummer A."/>
            <person name="Tallon L."/>
            <person name="Sadzewicz L."/>
            <person name="Zhao X."/>
            <person name="Vavikolanu K."/>
            <person name="Mehta A."/>
            <person name="Aluvathingal J."/>
            <person name="Nadendla S."/>
            <person name="Myers T."/>
            <person name="Yan Y."/>
            <person name="Sichtig H."/>
        </authorList>
    </citation>
    <scope>NUCLEOTIDE SEQUENCE [LARGE SCALE GENOMIC DNA]</scope>
    <source>
        <strain evidence="7 9">FDAARGOS_795</strain>
        <plasmid evidence="7 9">unnamed1</plasmid>
    </source>
</reference>
<dbReference type="InterPro" id="IPR024728">
    <property type="entry name" value="PolY_HhH_motif"/>
</dbReference>
<evidence type="ECO:0000256" key="4">
    <source>
        <dbReference type="ARBA" id="ARBA00022932"/>
    </source>
</evidence>
<dbReference type="PANTHER" id="PTHR11076:SF35">
    <property type="entry name" value="DNA REPAIR PROTEIN HOMOLOG YOBH"/>
    <property type="match status" value="1"/>
</dbReference>
<dbReference type="Proteomes" id="UP000501107">
    <property type="component" value="Plasmid unnamed1"/>
</dbReference>
<dbReference type="CDD" id="cd01700">
    <property type="entry name" value="PolY_Pol_V_umuC"/>
    <property type="match status" value="1"/>
</dbReference>
<dbReference type="InterPro" id="IPR043128">
    <property type="entry name" value="Rev_trsase/Diguanyl_cyclase"/>
</dbReference>
<keyword evidence="7" id="KW-0614">Plasmid</keyword>
<comment type="similarity">
    <text evidence="1">Belongs to the DNA polymerase type-Y family.</text>
</comment>
<dbReference type="InterPro" id="IPR017961">
    <property type="entry name" value="DNA_pol_Y-fam_little_finger"/>
</dbReference>
<dbReference type="KEGG" id="btw:BF38_6186"/>
<organism evidence="7 9">
    <name type="scientific">Bacillus thuringiensis</name>
    <dbReference type="NCBI Taxonomy" id="1428"/>
    <lineage>
        <taxon>Bacteria</taxon>
        <taxon>Bacillati</taxon>
        <taxon>Bacillota</taxon>
        <taxon>Bacilli</taxon>
        <taxon>Bacillales</taxon>
        <taxon>Bacillaceae</taxon>
        <taxon>Bacillus</taxon>
        <taxon>Bacillus cereus group</taxon>
    </lineage>
</organism>
<evidence type="ECO:0000313" key="6">
    <source>
        <dbReference type="EMBL" id="AJG73634.1"/>
    </source>
</evidence>
<dbReference type="Pfam" id="PF11799">
    <property type="entry name" value="IMS_C"/>
    <property type="match status" value="1"/>
</dbReference>
<geneLocation type="plasmid" evidence="7 9">
    <name>unnamed1</name>
</geneLocation>
<dbReference type="EMBL" id="CP009332">
    <property type="protein sequence ID" value="AJG73634.1"/>
    <property type="molecule type" value="Genomic_DNA"/>
</dbReference>
<evidence type="ECO:0000313" key="8">
    <source>
        <dbReference type="Proteomes" id="UP000031876"/>
    </source>
</evidence>
<evidence type="ECO:0000256" key="1">
    <source>
        <dbReference type="ARBA" id="ARBA00010945"/>
    </source>
</evidence>
<name>A0A0B5N735_BACTU</name>
<dbReference type="SUPFAM" id="SSF56672">
    <property type="entry name" value="DNA/RNA polymerases"/>
    <property type="match status" value="1"/>
</dbReference>
<dbReference type="Gene3D" id="1.10.150.20">
    <property type="entry name" value="5' to 3' exonuclease, C-terminal subdomain"/>
    <property type="match status" value="1"/>
</dbReference>
<keyword evidence="3" id="KW-0227">DNA damage</keyword>
<feature type="domain" description="UmuC" evidence="5">
    <location>
        <begin position="12"/>
        <end position="201"/>
    </location>
</feature>
<dbReference type="Pfam" id="PF11798">
    <property type="entry name" value="IMS_HHH"/>
    <property type="match status" value="1"/>
</dbReference>
<keyword evidence="4" id="KW-0808">Transferase</keyword>
<dbReference type="GO" id="GO:0003887">
    <property type="term" value="F:DNA-directed DNA polymerase activity"/>
    <property type="evidence" value="ECO:0007669"/>
    <property type="project" value="UniProtKB-KW"/>
</dbReference>
<dbReference type="PANTHER" id="PTHR11076">
    <property type="entry name" value="DNA REPAIR POLYMERASE UMUC / TRANSFERASE FAMILY MEMBER"/>
    <property type="match status" value="1"/>
</dbReference>
<keyword evidence="2" id="KW-0515">Mutator protein</keyword>
<gene>
    <name evidence="6" type="ORF">BF38_6186</name>
    <name evidence="7" type="ORF">FOC89_00325</name>
</gene>
<dbReference type="SUPFAM" id="SSF100879">
    <property type="entry name" value="Lesion bypass DNA polymerase (Y-family), little finger domain"/>
    <property type="match status" value="1"/>
</dbReference>
<dbReference type="Gene3D" id="3.30.1490.100">
    <property type="entry name" value="DNA polymerase, Y-family, little finger domain"/>
    <property type="match status" value="1"/>
</dbReference>
<proteinExistence type="inferred from homology"/>
<reference evidence="6 8" key="1">
    <citation type="journal article" date="2015" name="Genome Announc.">
        <title>Complete genome sequences for 35 biothreat assay-relevant bacillus species.</title>
        <authorList>
            <person name="Johnson S.L."/>
            <person name="Daligault H.E."/>
            <person name="Davenport K.W."/>
            <person name="Jaissle J."/>
            <person name="Frey K.G."/>
            <person name="Ladner J.T."/>
            <person name="Broomall S.M."/>
            <person name="Bishop-Lilly K.A."/>
            <person name="Bruce D.C."/>
            <person name="Gibbons H.S."/>
            <person name="Coyne S.R."/>
            <person name="Lo C.C."/>
            <person name="Meincke L."/>
            <person name="Munk A.C."/>
            <person name="Koroleva G.I."/>
            <person name="Rosenzweig C.N."/>
            <person name="Palacios G.F."/>
            <person name="Redden C.L."/>
            <person name="Minogue T.D."/>
            <person name="Chain P.S."/>
        </authorList>
    </citation>
    <scope>NUCLEOTIDE SEQUENCE [LARGE SCALE GENOMIC DNA]</scope>
    <source>
        <strain evidence="6 8">HD1011</strain>
        <plasmid evidence="6 8">3</plasmid>
    </source>
</reference>
<keyword evidence="4" id="KW-0239">DNA-directed DNA polymerase</keyword>
<evidence type="ECO:0000313" key="7">
    <source>
        <dbReference type="EMBL" id="QKH22464.1"/>
    </source>
</evidence>
<evidence type="ECO:0000256" key="2">
    <source>
        <dbReference type="ARBA" id="ARBA00022457"/>
    </source>
</evidence>
<dbReference type="Gene3D" id="3.30.70.270">
    <property type="match status" value="1"/>
</dbReference>